<evidence type="ECO:0000259" key="3">
    <source>
        <dbReference type="Pfam" id="PF00984"/>
    </source>
</evidence>
<feature type="domain" description="UDP-glucose/GDP-mannose dehydrogenase N-terminal" evidence="4">
    <location>
        <begin position="73"/>
        <end position="223"/>
    </location>
</feature>
<evidence type="ECO:0008006" key="9">
    <source>
        <dbReference type="Google" id="ProtNLM"/>
    </source>
</evidence>
<name>A0A0G4ML55_VERLO</name>
<dbReference type="PIRSF" id="PIRSF000124">
    <property type="entry name" value="UDPglc_GDPman_dh"/>
    <property type="match status" value="1"/>
</dbReference>
<feature type="domain" description="UDP-glucose/GDP-mannose dehydrogenase dimerisation" evidence="3">
    <location>
        <begin position="251"/>
        <end position="323"/>
    </location>
</feature>
<evidence type="ECO:0000259" key="4">
    <source>
        <dbReference type="Pfam" id="PF03721"/>
    </source>
</evidence>
<evidence type="ECO:0000313" key="5">
    <source>
        <dbReference type="EMBL" id="CRK34872.1"/>
    </source>
</evidence>
<dbReference type="AlphaFoldDB" id="A0A0G4ML55"/>
<dbReference type="GO" id="GO:0016628">
    <property type="term" value="F:oxidoreductase activity, acting on the CH-CH group of donors, NAD or NADP as acceptor"/>
    <property type="evidence" value="ECO:0007669"/>
    <property type="project" value="InterPro"/>
</dbReference>
<dbReference type="PANTHER" id="PTHR43491:SF2">
    <property type="entry name" value="UDP-N-ACETYL-D-MANNOSAMINE DEHYDROGENASE"/>
    <property type="match status" value="1"/>
</dbReference>
<dbReference type="InterPro" id="IPR017476">
    <property type="entry name" value="UDP-Glc/GDP-Man"/>
</dbReference>
<dbReference type="PANTHER" id="PTHR43491">
    <property type="entry name" value="UDP-N-ACETYL-D-MANNOSAMINE DEHYDROGENASE"/>
    <property type="match status" value="1"/>
</dbReference>
<dbReference type="EMBL" id="CVQH01023283">
    <property type="protein sequence ID" value="CRK34872.1"/>
    <property type="molecule type" value="Genomic_DNA"/>
</dbReference>
<evidence type="ECO:0000256" key="2">
    <source>
        <dbReference type="PIRNR" id="PIRNR000124"/>
    </source>
</evidence>
<accession>A0A0G4ML55</accession>
<dbReference type="InterPro" id="IPR008927">
    <property type="entry name" value="6-PGluconate_DH-like_C_sf"/>
</dbReference>
<comment type="similarity">
    <text evidence="1 2">Belongs to the UDP-glucose/GDP-mannose dehydrogenase family.</text>
</comment>
<dbReference type="NCBIfam" id="TIGR03026">
    <property type="entry name" value="NDP-sugDHase"/>
    <property type="match status" value="1"/>
</dbReference>
<evidence type="ECO:0000313" key="8">
    <source>
        <dbReference type="Proteomes" id="UP000045706"/>
    </source>
</evidence>
<dbReference type="Pfam" id="PF00984">
    <property type="entry name" value="UDPG_MGDP_dh"/>
    <property type="match status" value="1"/>
</dbReference>
<dbReference type="InterPro" id="IPR001732">
    <property type="entry name" value="UDP-Glc/GDP-Man_DH_N"/>
</dbReference>
<reference evidence="7 8" key="1">
    <citation type="submission" date="2015-05" db="EMBL/GenBank/DDBJ databases">
        <authorList>
            <person name="Fogelqvist Johan"/>
        </authorList>
    </citation>
    <scope>NUCLEOTIDE SEQUENCE [LARGE SCALE GENOMIC DNA]</scope>
    <source>
        <strain evidence="5">VL1</strain>
        <strain evidence="6">VL2</strain>
    </source>
</reference>
<dbReference type="InterPro" id="IPR014026">
    <property type="entry name" value="UDP-Glc/GDP-Man_DH_dimer"/>
</dbReference>
<dbReference type="Gene3D" id="3.40.50.720">
    <property type="entry name" value="NAD(P)-binding Rossmann-like Domain"/>
    <property type="match status" value="2"/>
</dbReference>
<evidence type="ECO:0000313" key="6">
    <source>
        <dbReference type="EMBL" id="CRK38030.1"/>
    </source>
</evidence>
<evidence type="ECO:0000256" key="1">
    <source>
        <dbReference type="ARBA" id="ARBA00006601"/>
    </source>
</evidence>
<dbReference type="InterPro" id="IPR036220">
    <property type="entry name" value="UDP-Glc/GDP-Man_DH_C_sf"/>
</dbReference>
<evidence type="ECO:0000313" key="7">
    <source>
        <dbReference type="Proteomes" id="UP000044602"/>
    </source>
</evidence>
<sequence length="467" mass="51344">MATDPYLDTPELFAAGSSPACQFGVPSDRKLSWVYSTVDEYYPTTPPTELCESDEELCEAASSSVHLDREPLVAVLGVGYVGEHLVSNFARKYDVLGFDVSEARVRHLAETFPSDTRARFTCRPKDLAHATHFLISVPTLLRPDQTIDSSFLRSAIDNIATYARQGSVVVVESSVAVGMTRSLLGTLAKERGFFAGMSPERVDPGRTEPPAHAIPKIVSGLDDVVPGSLNAIIRLYSQVFDKVVPVSRPEVAEMMKLYENCQRMMCIAFANEMADACTPHKVDPYEVCRAASTKPFGYMPFAPSLGVGGHCIPVNPYYLLSNSAFPLLKAATEKMRARPAAVAERVVEALCNDAAIDCSQLNTSRPSVLVVGIGFKRGQSHLANSPGLDLARSLVLTEKVEVTWVDPLVKQEAVPQIKKLDETSEWNSESLRQRFNMIVVAFRQEELDFQVLEGMEAKGVRVEMWCD</sequence>
<dbReference type="SUPFAM" id="SSF51735">
    <property type="entry name" value="NAD(P)-binding Rossmann-fold domains"/>
    <property type="match status" value="1"/>
</dbReference>
<dbReference type="GO" id="GO:0000271">
    <property type="term" value="P:polysaccharide biosynthetic process"/>
    <property type="evidence" value="ECO:0007669"/>
    <property type="project" value="InterPro"/>
</dbReference>
<gene>
    <name evidence="5" type="ORF">BN1708_016366</name>
    <name evidence="6" type="ORF">BN1723_015282</name>
</gene>
<dbReference type="GO" id="GO:0016616">
    <property type="term" value="F:oxidoreductase activity, acting on the CH-OH group of donors, NAD or NADP as acceptor"/>
    <property type="evidence" value="ECO:0007669"/>
    <property type="project" value="InterPro"/>
</dbReference>
<dbReference type="Proteomes" id="UP000045706">
    <property type="component" value="Unassembled WGS sequence"/>
</dbReference>
<dbReference type="InterPro" id="IPR036291">
    <property type="entry name" value="NAD(P)-bd_dom_sf"/>
</dbReference>
<dbReference type="PIRSF" id="PIRSF500136">
    <property type="entry name" value="UDP_ManNAc_DH"/>
    <property type="match status" value="1"/>
</dbReference>
<keyword evidence="7" id="KW-1185">Reference proteome</keyword>
<dbReference type="EMBL" id="CVQI01031001">
    <property type="protein sequence ID" value="CRK38030.1"/>
    <property type="molecule type" value="Genomic_DNA"/>
</dbReference>
<dbReference type="GO" id="GO:0051287">
    <property type="term" value="F:NAD binding"/>
    <property type="evidence" value="ECO:0007669"/>
    <property type="project" value="InterPro"/>
</dbReference>
<dbReference type="Proteomes" id="UP000044602">
    <property type="component" value="Unassembled WGS sequence"/>
</dbReference>
<dbReference type="SUPFAM" id="SSF48179">
    <property type="entry name" value="6-phosphogluconate dehydrogenase C-terminal domain-like"/>
    <property type="match status" value="1"/>
</dbReference>
<dbReference type="SUPFAM" id="SSF52413">
    <property type="entry name" value="UDP-glucose/GDP-mannose dehydrogenase C-terminal domain"/>
    <property type="match status" value="1"/>
</dbReference>
<protein>
    <recommendedName>
        <fullName evidence="9">UDP-glucose/GDP-mannose dehydrogenase C-terminal domain-containing protein</fullName>
    </recommendedName>
</protein>
<dbReference type="STRING" id="100787.A0A0G4ML55"/>
<proteinExistence type="inferred from homology"/>
<dbReference type="InterPro" id="IPR028359">
    <property type="entry name" value="UDP_ManNAc/GlcNAc_DH"/>
</dbReference>
<organism evidence="5 7">
    <name type="scientific">Verticillium longisporum</name>
    <name type="common">Verticillium dahliae var. longisporum</name>
    <dbReference type="NCBI Taxonomy" id="100787"/>
    <lineage>
        <taxon>Eukaryota</taxon>
        <taxon>Fungi</taxon>
        <taxon>Dikarya</taxon>
        <taxon>Ascomycota</taxon>
        <taxon>Pezizomycotina</taxon>
        <taxon>Sordariomycetes</taxon>
        <taxon>Hypocreomycetidae</taxon>
        <taxon>Glomerellales</taxon>
        <taxon>Plectosphaerellaceae</taxon>
        <taxon>Verticillium</taxon>
    </lineage>
</organism>
<dbReference type="Pfam" id="PF03721">
    <property type="entry name" value="UDPG_MGDP_dh_N"/>
    <property type="match status" value="1"/>
</dbReference>